<dbReference type="InterPro" id="IPR036583">
    <property type="entry name" value="23S_rRNA_IVS_sf"/>
</dbReference>
<evidence type="ECO:0000313" key="1">
    <source>
        <dbReference type="EMBL" id="SKB89398.1"/>
    </source>
</evidence>
<dbReference type="InterPro" id="IPR012657">
    <property type="entry name" value="23S_rRNA-intervening_sequence"/>
</dbReference>
<gene>
    <name evidence="1" type="ORF">SAMN05661099_3333</name>
</gene>
<dbReference type="OrthoDB" id="285993at2"/>
<dbReference type="EMBL" id="FUYR01000005">
    <property type="protein sequence ID" value="SKB89398.1"/>
    <property type="molecule type" value="Genomic_DNA"/>
</dbReference>
<dbReference type="PANTHER" id="PTHR38471:SF2">
    <property type="entry name" value="FOUR HELIX BUNDLE PROTEIN"/>
    <property type="match status" value="1"/>
</dbReference>
<name>A0A1T5EZV1_9SPHI</name>
<dbReference type="Pfam" id="PF05635">
    <property type="entry name" value="23S_rRNA_IVP"/>
    <property type="match status" value="1"/>
</dbReference>
<dbReference type="Gene3D" id="1.20.1440.60">
    <property type="entry name" value="23S rRNA-intervening sequence"/>
    <property type="match status" value="1"/>
</dbReference>
<dbReference type="PIRSF" id="PIRSF035652">
    <property type="entry name" value="CHP02436"/>
    <property type="match status" value="1"/>
</dbReference>
<keyword evidence="2" id="KW-1185">Reference proteome</keyword>
<proteinExistence type="predicted"/>
<dbReference type="Proteomes" id="UP000189981">
    <property type="component" value="Unassembled WGS sequence"/>
</dbReference>
<organism evidence="1 2">
    <name type="scientific">Daejeonella lutea</name>
    <dbReference type="NCBI Taxonomy" id="572036"/>
    <lineage>
        <taxon>Bacteria</taxon>
        <taxon>Pseudomonadati</taxon>
        <taxon>Bacteroidota</taxon>
        <taxon>Sphingobacteriia</taxon>
        <taxon>Sphingobacteriales</taxon>
        <taxon>Sphingobacteriaceae</taxon>
        <taxon>Daejeonella</taxon>
    </lineage>
</organism>
<evidence type="ECO:0000313" key="2">
    <source>
        <dbReference type="Proteomes" id="UP000189981"/>
    </source>
</evidence>
<dbReference type="RefSeq" id="WP_079703831.1">
    <property type="nucleotide sequence ID" value="NZ_FUYR01000005.1"/>
</dbReference>
<dbReference type="AlphaFoldDB" id="A0A1T5EZV1"/>
<sequence>MRESIIQIKTYAFAIRIIKLYKFLCENKKEFVLSKQLLRSGTAPGALSYEAEHAQSKADFLNKMNIALKEANETKFWLFLLKDSSYLTIEEFSAIMPDCKEIIQMLVSTVKTTKSSMNR</sequence>
<accession>A0A1T5EZV1</accession>
<protein>
    <submittedName>
        <fullName evidence="1">Four helix bundle protein</fullName>
    </submittedName>
</protein>
<reference evidence="2" key="1">
    <citation type="submission" date="2017-02" db="EMBL/GenBank/DDBJ databases">
        <authorList>
            <person name="Varghese N."/>
            <person name="Submissions S."/>
        </authorList>
    </citation>
    <scope>NUCLEOTIDE SEQUENCE [LARGE SCALE GENOMIC DNA]</scope>
    <source>
        <strain evidence="2">DSM 22385</strain>
    </source>
</reference>
<dbReference type="PANTHER" id="PTHR38471">
    <property type="entry name" value="FOUR HELIX BUNDLE PROTEIN"/>
    <property type="match status" value="1"/>
</dbReference>
<dbReference type="SUPFAM" id="SSF158446">
    <property type="entry name" value="IVS-encoded protein-like"/>
    <property type="match status" value="1"/>
</dbReference>
<dbReference type="NCBIfam" id="TIGR02436">
    <property type="entry name" value="four helix bundle protein"/>
    <property type="match status" value="1"/>
</dbReference>